<reference evidence="1" key="1">
    <citation type="journal article" date="2022" name="bioRxiv">
        <title>Discovery and biosynthetic assessment of Streptomyces ortus sp nov. isolated from a deep-sea sponge.</title>
        <authorList>
            <person name="Williams S.E."/>
        </authorList>
    </citation>
    <scope>NUCLEOTIDE SEQUENCE</scope>
    <source>
        <strain evidence="1">A15ISP2-DRY2</strain>
    </source>
</reference>
<keyword evidence="2" id="KW-1185">Reference proteome</keyword>
<dbReference type="EMBL" id="JAIFZO010000002">
    <property type="protein sequence ID" value="MCX4232063.1"/>
    <property type="molecule type" value="Genomic_DNA"/>
</dbReference>
<accession>A0ABT3V1A8</accession>
<comment type="caution">
    <text evidence="1">The sequence shown here is derived from an EMBL/GenBank/DDBJ whole genome shotgun (WGS) entry which is preliminary data.</text>
</comment>
<sequence length="66" mass="6853">MTTELPPELIAAETAAWTEIQTGTLTVPTALAVHQAVTAHATASGTPRLAVEEAVKRAVRHPEPAA</sequence>
<gene>
    <name evidence="1" type="ORF">K3769_04555</name>
</gene>
<protein>
    <submittedName>
        <fullName evidence="1">Uncharacterized protein</fullName>
    </submittedName>
</protein>
<dbReference type="Proteomes" id="UP001165590">
    <property type="component" value="Unassembled WGS sequence"/>
</dbReference>
<dbReference type="RefSeq" id="WP_267025166.1">
    <property type="nucleotide sequence ID" value="NZ_JAIFZO010000002.1"/>
</dbReference>
<evidence type="ECO:0000313" key="1">
    <source>
        <dbReference type="EMBL" id="MCX4232063.1"/>
    </source>
</evidence>
<name>A0ABT3V1A8_9ACTN</name>
<organism evidence="1 2">
    <name type="scientific">Streptomyces ortus</name>
    <dbReference type="NCBI Taxonomy" id="2867268"/>
    <lineage>
        <taxon>Bacteria</taxon>
        <taxon>Bacillati</taxon>
        <taxon>Actinomycetota</taxon>
        <taxon>Actinomycetes</taxon>
        <taxon>Kitasatosporales</taxon>
        <taxon>Streptomycetaceae</taxon>
        <taxon>Streptomyces</taxon>
    </lineage>
</organism>
<evidence type="ECO:0000313" key="2">
    <source>
        <dbReference type="Proteomes" id="UP001165590"/>
    </source>
</evidence>
<proteinExistence type="predicted"/>